<dbReference type="AlphaFoldDB" id="A0A843TV15"/>
<feature type="region of interest" description="Disordered" evidence="1">
    <location>
        <begin position="1"/>
        <end position="37"/>
    </location>
</feature>
<keyword evidence="3" id="KW-1185">Reference proteome</keyword>
<sequence length="152" mass="16585">MADLLQPTEAPANSIPPTEILPPAAPGPDPKHQRRPSIRLGDIGEQPAAMPHEPLARCSKRWRVSSHLFTSPAGGGGGKFPSRTQLLTNLVSEELHDALEIAVVSEDRVFHHGEDGLETMMGFWRGGREGKARKGVGLSARRVRMNWVSKVE</sequence>
<comment type="caution">
    <text evidence="2">The sequence shown here is derived from an EMBL/GenBank/DDBJ whole genome shotgun (WGS) entry which is preliminary data.</text>
</comment>
<evidence type="ECO:0000313" key="3">
    <source>
        <dbReference type="Proteomes" id="UP000652761"/>
    </source>
</evidence>
<gene>
    <name evidence="2" type="ORF">Taro_004480</name>
</gene>
<proteinExistence type="predicted"/>
<accession>A0A843TV15</accession>
<dbReference type="EMBL" id="NMUH01000121">
    <property type="protein sequence ID" value="MQL72149.1"/>
    <property type="molecule type" value="Genomic_DNA"/>
</dbReference>
<evidence type="ECO:0000256" key="1">
    <source>
        <dbReference type="SAM" id="MobiDB-lite"/>
    </source>
</evidence>
<organism evidence="2 3">
    <name type="scientific">Colocasia esculenta</name>
    <name type="common">Wild taro</name>
    <name type="synonym">Arum esculentum</name>
    <dbReference type="NCBI Taxonomy" id="4460"/>
    <lineage>
        <taxon>Eukaryota</taxon>
        <taxon>Viridiplantae</taxon>
        <taxon>Streptophyta</taxon>
        <taxon>Embryophyta</taxon>
        <taxon>Tracheophyta</taxon>
        <taxon>Spermatophyta</taxon>
        <taxon>Magnoliopsida</taxon>
        <taxon>Liliopsida</taxon>
        <taxon>Araceae</taxon>
        <taxon>Aroideae</taxon>
        <taxon>Colocasieae</taxon>
        <taxon>Colocasia</taxon>
    </lineage>
</organism>
<reference evidence="2" key="1">
    <citation type="submission" date="2017-07" db="EMBL/GenBank/DDBJ databases">
        <title>Taro Niue Genome Assembly and Annotation.</title>
        <authorList>
            <person name="Atibalentja N."/>
            <person name="Keating K."/>
            <person name="Fields C.J."/>
        </authorList>
    </citation>
    <scope>NUCLEOTIDE SEQUENCE</scope>
    <source>
        <strain evidence="2">Niue_2</strain>
        <tissue evidence="2">Leaf</tissue>
    </source>
</reference>
<feature type="compositionally biased region" description="Pro residues" evidence="1">
    <location>
        <begin position="19"/>
        <end position="28"/>
    </location>
</feature>
<dbReference type="Proteomes" id="UP000652761">
    <property type="component" value="Unassembled WGS sequence"/>
</dbReference>
<name>A0A843TV15_COLES</name>
<dbReference type="OrthoDB" id="539213at2759"/>
<evidence type="ECO:0000313" key="2">
    <source>
        <dbReference type="EMBL" id="MQL72149.1"/>
    </source>
</evidence>
<protein>
    <submittedName>
        <fullName evidence="2">Uncharacterized protein</fullName>
    </submittedName>
</protein>